<reference evidence="2" key="1">
    <citation type="submission" date="2016-01" db="EMBL/GenBank/DDBJ databases">
        <authorList>
            <person name="Mitreva M."/>
            <person name="Pepin K.H."/>
            <person name="Mihindukulasuriya K.A."/>
            <person name="Fulton R."/>
            <person name="Fronick C."/>
            <person name="O'Laughlin M."/>
            <person name="Miner T."/>
            <person name="Herter B."/>
            <person name="Rosa B.A."/>
            <person name="Cordes M."/>
            <person name="Tomlinson C."/>
            <person name="Wollam A."/>
            <person name="Palsikar V.B."/>
            <person name="Mardis E.R."/>
            <person name="Wilson R.K."/>
        </authorList>
    </citation>
    <scope>NUCLEOTIDE SEQUENCE [LARGE SCALE GENOMIC DNA]</scope>
    <source>
        <strain evidence="2">DNF00896</strain>
    </source>
</reference>
<protein>
    <recommendedName>
        <fullName evidence="3">HTH cro/C1-type domain-containing protein</fullName>
    </recommendedName>
</protein>
<accession>A0A133ZRT6</accession>
<proteinExistence type="predicted"/>
<dbReference type="PATRIC" id="fig|467210.3.peg.1172"/>
<keyword evidence="2" id="KW-1185">Reference proteome</keyword>
<dbReference type="InterPro" id="IPR010982">
    <property type="entry name" value="Lambda_DNA-bd_dom_sf"/>
</dbReference>
<dbReference type="STRING" id="467210.HMPREF1866_01183"/>
<comment type="caution">
    <text evidence="1">The sequence shown here is derived from an EMBL/GenBank/DDBJ whole genome shotgun (WGS) entry which is preliminary data.</text>
</comment>
<gene>
    <name evidence="1" type="ORF">HMPREF1866_01183</name>
</gene>
<dbReference type="AlphaFoldDB" id="A0A133ZRT6"/>
<name>A0A133ZRT6_9FIRM</name>
<evidence type="ECO:0008006" key="3">
    <source>
        <dbReference type="Google" id="ProtNLM"/>
    </source>
</evidence>
<organism evidence="1 2">
    <name type="scientific">Lachnoanaerobaculum saburreum</name>
    <dbReference type="NCBI Taxonomy" id="467210"/>
    <lineage>
        <taxon>Bacteria</taxon>
        <taxon>Bacillati</taxon>
        <taxon>Bacillota</taxon>
        <taxon>Clostridia</taxon>
        <taxon>Lachnospirales</taxon>
        <taxon>Lachnospiraceae</taxon>
        <taxon>Lachnoanaerobaculum</taxon>
    </lineage>
</organism>
<evidence type="ECO:0000313" key="2">
    <source>
        <dbReference type="Proteomes" id="UP000070394"/>
    </source>
</evidence>
<dbReference type="SUPFAM" id="SSF47413">
    <property type="entry name" value="lambda repressor-like DNA-binding domains"/>
    <property type="match status" value="1"/>
</dbReference>
<sequence>MPERGIKGMPRVLSNWCKQAKIRLIELDMPITELARKVSLTREYTSALVNGRVYSESAIKAISDVLNISDEI</sequence>
<dbReference type="Proteomes" id="UP000070394">
    <property type="component" value="Unassembled WGS sequence"/>
</dbReference>
<evidence type="ECO:0000313" key="1">
    <source>
        <dbReference type="EMBL" id="KXB58144.1"/>
    </source>
</evidence>
<dbReference type="EMBL" id="LSDA01000063">
    <property type="protein sequence ID" value="KXB58144.1"/>
    <property type="molecule type" value="Genomic_DNA"/>
</dbReference>
<dbReference type="GO" id="GO:0003677">
    <property type="term" value="F:DNA binding"/>
    <property type="evidence" value="ECO:0007669"/>
    <property type="project" value="InterPro"/>
</dbReference>